<evidence type="ECO:0000313" key="2">
    <source>
        <dbReference type="Proteomes" id="UP001220022"/>
    </source>
</evidence>
<proteinExistence type="predicted"/>
<gene>
    <name evidence="1" type="ORF">P2L57_27535</name>
</gene>
<evidence type="ECO:0000313" key="1">
    <source>
        <dbReference type="EMBL" id="MDF2259326.1"/>
    </source>
</evidence>
<keyword evidence="2" id="KW-1185">Reference proteome</keyword>
<protein>
    <submittedName>
        <fullName evidence="1">Immunity 49 family protein</fullName>
    </submittedName>
</protein>
<dbReference type="Pfam" id="PF15575">
    <property type="entry name" value="Imm49"/>
    <property type="match status" value="1"/>
</dbReference>
<name>A0ABT5Z670_9ACTN</name>
<dbReference type="Proteomes" id="UP001220022">
    <property type="component" value="Unassembled WGS sequence"/>
</dbReference>
<sequence length="285" mass="32157">MAAIVPRHEFPTVNAARGVEVLSEGAKEEIADLEESPDFDSALDAALTEAQARCVLDPTANELETWEAYVVAMQIGSAMFASATATEDRVQCRVAHEMRTIPATGVRYYTDAGNWITSFWLAIICREQARMTQLCNVPISLLRESDAVFDEYIYSWVDALQTYWLERPGLGDKLVAAMEGTDPEALQVADRELVLKILYPPINLFYRFLRQDHEQFNAELAKALQWHKEYWTKDEERATSTEGLVALGPLAIASLAYDAGFPIEVESEYLPKHLLRRSWLGEFDT</sequence>
<dbReference type="EMBL" id="JARHTQ010000022">
    <property type="protein sequence ID" value="MDF2259326.1"/>
    <property type="molecule type" value="Genomic_DNA"/>
</dbReference>
<dbReference type="RefSeq" id="WP_275818796.1">
    <property type="nucleotide sequence ID" value="NZ_JARHTQ010000022.1"/>
</dbReference>
<dbReference type="InterPro" id="IPR029074">
    <property type="entry name" value="Imm49"/>
</dbReference>
<accession>A0ABT5Z670</accession>
<comment type="caution">
    <text evidence="1">The sequence shown here is derived from an EMBL/GenBank/DDBJ whole genome shotgun (WGS) entry which is preliminary data.</text>
</comment>
<organism evidence="1 2">
    <name type="scientific">Streptantibioticus ferralitis</name>
    <dbReference type="NCBI Taxonomy" id="236510"/>
    <lineage>
        <taxon>Bacteria</taxon>
        <taxon>Bacillati</taxon>
        <taxon>Actinomycetota</taxon>
        <taxon>Actinomycetes</taxon>
        <taxon>Kitasatosporales</taxon>
        <taxon>Streptomycetaceae</taxon>
        <taxon>Streptantibioticus</taxon>
    </lineage>
</organism>
<reference evidence="1 2" key="1">
    <citation type="submission" date="2023-03" db="EMBL/GenBank/DDBJ databases">
        <title>Draft genome sequence of type strain Streptomyces ferralitis JCM 14344.</title>
        <authorList>
            <person name="Klaysubun C."/>
            <person name="Duangmal K."/>
        </authorList>
    </citation>
    <scope>NUCLEOTIDE SEQUENCE [LARGE SCALE GENOMIC DNA]</scope>
    <source>
        <strain evidence="1 2">JCM 14344</strain>
    </source>
</reference>